<dbReference type="eggNOG" id="COG0845">
    <property type="taxonomic scope" value="Bacteria"/>
</dbReference>
<dbReference type="Proteomes" id="UP000030017">
    <property type="component" value="Unassembled WGS sequence"/>
</dbReference>
<dbReference type="AlphaFoldDB" id="A0A0A0EK02"/>
<dbReference type="EMBL" id="AVPS01000015">
    <property type="protein sequence ID" value="KGM50699.1"/>
    <property type="molecule type" value="Genomic_DNA"/>
</dbReference>
<dbReference type="GO" id="GO:0022857">
    <property type="term" value="F:transmembrane transporter activity"/>
    <property type="evidence" value="ECO:0007669"/>
    <property type="project" value="InterPro"/>
</dbReference>
<evidence type="ECO:0000313" key="10">
    <source>
        <dbReference type="Proteomes" id="UP000030017"/>
    </source>
</evidence>
<keyword evidence="2" id="KW-0813">Transport</keyword>
<dbReference type="Pfam" id="PF25954">
    <property type="entry name" value="Beta-barrel_RND_2"/>
    <property type="match status" value="1"/>
</dbReference>
<dbReference type="CDD" id="cd06850">
    <property type="entry name" value="biotinyl_domain"/>
    <property type="match status" value="1"/>
</dbReference>
<dbReference type="InterPro" id="IPR058646">
    <property type="entry name" value="CzcB_N"/>
</dbReference>
<dbReference type="PANTHER" id="PTHR30097">
    <property type="entry name" value="CATION EFFLUX SYSTEM PROTEIN CUSB"/>
    <property type="match status" value="1"/>
</dbReference>
<dbReference type="STRING" id="1122185.N792_03625"/>
<feature type="domain" description="CzcB N-terminal" evidence="6">
    <location>
        <begin position="53"/>
        <end position="142"/>
    </location>
</feature>
<dbReference type="GO" id="GO:0030288">
    <property type="term" value="C:outer membrane-bounded periplasmic space"/>
    <property type="evidence" value="ECO:0007669"/>
    <property type="project" value="TreeGrafter"/>
</dbReference>
<feature type="region of interest" description="Disordered" evidence="3">
    <location>
        <begin position="18"/>
        <end position="53"/>
    </location>
</feature>
<feature type="domain" description="CzcB-like barrel-sandwich hybrid" evidence="7">
    <location>
        <begin position="192"/>
        <end position="265"/>
    </location>
</feature>
<name>A0A0A0EK02_9GAMM</name>
<dbReference type="Pfam" id="PF25971">
    <property type="entry name" value="CzcB_N"/>
    <property type="match status" value="1"/>
</dbReference>
<keyword evidence="4" id="KW-0732">Signal</keyword>
<comment type="similarity">
    <text evidence="1">Belongs to the membrane fusion protein (MFP) (TC 8.A.1) family.</text>
</comment>
<dbReference type="SUPFAM" id="SSF111369">
    <property type="entry name" value="HlyD-like secretion proteins"/>
    <property type="match status" value="1"/>
</dbReference>
<evidence type="ECO:0000256" key="2">
    <source>
        <dbReference type="ARBA" id="ARBA00022448"/>
    </source>
</evidence>
<dbReference type="GO" id="GO:0060003">
    <property type="term" value="P:copper ion export"/>
    <property type="evidence" value="ECO:0007669"/>
    <property type="project" value="TreeGrafter"/>
</dbReference>
<accession>A0A0A0EK02</accession>
<dbReference type="InterPro" id="IPR051909">
    <property type="entry name" value="MFP_Cation_Efflux"/>
</dbReference>
<feature type="domain" description="CusB-like beta-barrel" evidence="5">
    <location>
        <begin position="269"/>
        <end position="342"/>
    </location>
</feature>
<dbReference type="Pfam" id="PF25975">
    <property type="entry name" value="CzcB_C"/>
    <property type="match status" value="1"/>
</dbReference>
<feature type="compositionally biased region" description="Basic and acidic residues" evidence="3">
    <location>
        <begin position="22"/>
        <end position="44"/>
    </location>
</feature>
<dbReference type="OrthoDB" id="9768185at2"/>
<evidence type="ECO:0000256" key="1">
    <source>
        <dbReference type="ARBA" id="ARBA00009477"/>
    </source>
</evidence>
<dbReference type="InterPro" id="IPR058649">
    <property type="entry name" value="CzcB_C"/>
</dbReference>
<evidence type="ECO:0000256" key="4">
    <source>
        <dbReference type="SAM" id="SignalP"/>
    </source>
</evidence>
<sequence>MHLISALALALSLAACGGESGGDDHANEAAGEHAAEKSGEHAEAEAATGEHGGRLLQQGGYTVELAMADAGTPPRFQAWLYEDGEPLPATAGKVEVRITRLGGESATYTLIPQEDGSLAAADTVAEPHSFEVEVLASIGDKMLRWEYPSYEGRTVITAATAEKSGIKVQPVGAGVIADEHEVQGLLTPIEGRVAEITARFPGPIRSLRANVGDQVRAGQTLATIESNLSLSNYSVAAPISGVITARRASVGGLAGEGAPLFEIADLSELWVDLHIFGADAQHIQPGVPVAVTRMSDGKTVETVLERVLPGMATASQSTVARATIDNADGLWRPGTAVKARITVEQQPVELMVPLSALQTMNGEEVVFVRVGDAYQAQPVEVGQRDGQRVEILSGLNKGDQVVVEESYLIKADIEKEGASHEH</sequence>
<dbReference type="RefSeq" id="WP_036196118.1">
    <property type="nucleotide sequence ID" value="NZ_AVPS01000015.1"/>
</dbReference>
<dbReference type="NCBIfam" id="TIGR01730">
    <property type="entry name" value="RND_mfp"/>
    <property type="match status" value="1"/>
</dbReference>
<gene>
    <name evidence="9" type="ORF">N792_03625</name>
</gene>
<evidence type="ECO:0000259" key="6">
    <source>
        <dbReference type="Pfam" id="PF25971"/>
    </source>
</evidence>
<feature type="domain" description="CzcB-like C-terminal circularly permuted SH3-like" evidence="8">
    <location>
        <begin position="350"/>
        <end position="410"/>
    </location>
</feature>
<dbReference type="FunFam" id="2.40.420.20:FF:000006">
    <property type="entry name" value="RND family efflux transporter MFP subunit"/>
    <property type="match status" value="1"/>
</dbReference>
<protein>
    <submittedName>
        <fullName evidence="9">Cation transporter</fullName>
    </submittedName>
</protein>
<proteinExistence type="inferred from homology"/>
<evidence type="ECO:0000259" key="5">
    <source>
        <dbReference type="Pfam" id="PF25954"/>
    </source>
</evidence>
<dbReference type="Pfam" id="PF25973">
    <property type="entry name" value="BSH_CzcB"/>
    <property type="match status" value="1"/>
</dbReference>
<evidence type="ECO:0000259" key="7">
    <source>
        <dbReference type="Pfam" id="PF25973"/>
    </source>
</evidence>
<dbReference type="InterPro" id="IPR058792">
    <property type="entry name" value="Beta-barrel_RND_2"/>
</dbReference>
<dbReference type="InterPro" id="IPR058647">
    <property type="entry name" value="BSH_CzcB-like"/>
</dbReference>
<feature type="chain" id="PRO_5001961598" evidence="4">
    <location>
        <begin position="18"/>
        <end position="422"/>
    </location>
</feature>
<dbReference type="Gene3D" id="2.40.50.100">
    <property type="match status" value="1"/>
</dbReference>
<organism evidence="9 10">
    <name type="scientific">Lysobacter concretionis Ko07 = DSM 16239</name>
    <dbReference type="NCBI Taxonomy" id="1122185"/>
    <lineage>
        <taxon>Bacteria</taxon>
        <taxon>Pseudomonadati</taxon>
        <taxon>Pseudomonadota</taxon>
        <taxon>Gammaproteobacteria</taxon>
        <taxon>Lysobacterales</taxon>
        <taxon>Lysobacteraceae</taxon>
        <taxon>Novilysobacter</taxon>
    </lineage>
</organism>
<reference evidence="9 10" key="1">
    <citation type="submission" date="2013-08" db="EMBL/GenBank/DDBJ databases">
        <title>Genome sequencing of Lysobacter.</title>
        <authorList>
            <person name="Zhang S."/>
            <person name="Wang G."/>
        </authorList>
    </citation>
    <scope>NUCLEOTIDE SEQUENCE [LARGE SCALE GENOMIC DNA]</scope>
    <source>
        <strain evidence="9 10">Ko07</strain>
    </source>
</reference>
<dbReference type="GO" id="GO:0015679">
    <property type="term" value="P:plasma membrane copper ion transport"/>
    <property type="evidence" value="ECO:0007669"/>
    <property type="project" value="TreeGrafter"/>
</dbReference>
<keyword evidence="10" id="KW-1185">Reference proteome</keyword>
<dbReference type="InterPro" id="IPR006143">
    <property type="entry name" value="RND_pump_MFP"/>
</dbReference>
<feature type="signal peptide" evidence="4">
    <location>
        <begin position="1"/>
        <end position="17"/>
    </location>
</feature>
<dbReference type="Gene3D" id="2.40.420.20">
    <property type="match status" value="1"/>
</dbReference>
<evidence type="ECO:0000256" key="3">
    <source>
        <dbReference type="SAM" id="MobiDB-lite"/>
    </source>
</evidence>
<dbReference type="GO" id="GO:0016020">
    <property type="term" value="C:membrane"/>
    <property type="evidence" value="ECO:0007669"/>
    <property type="project" value="InterPro"/>
</dbReference>
<evidence type="ECO:0000259" key="8">
    <source>
        <dbReference type="Pfam" id="PF25975"/>
    </source>
</evidence>
<comment type="caution">
    <text evidence="9">The sequence shown here is derived from an EMBL/GenBank/DDBJ whole genome shotgun (WGS) entry which is preliminary data.</text>
</comment>
<dbReference type="PANTHER" id="PTHR30097:SF4">
    <property type="entry name" value="SLR6042 PROTEIN"/>
    <property type="match status" value="1"/>
</dbReference>
<evidence type="ECO:0000313" key="9">
    <source>
        <dbReference type="EMBL" id="KGM50699.1"/>
    </source>
</evidence>
<dbReference type="GO" id="GO:0046914">
    <property type="term" value="F:transition metal ion binding"/>
    <property type="evidence" value="ECO:0007669"/>
    <property type="project" value="TreeGrafter"/>
</dbReference>
<dbReference type="Gene3D" id="2.40.30.170">
    <property type="match status" value="1"/>
</dbReference>